<evidence type="ECO:0000256" key="6">
    <source>
        <dbReference type="ARBA" id="ARBA00022997"/>
    </source>
</evidence>
<evidence type="ECO:0000256" key="4">
    <source>
        <dbReference type="ARBA" id="ARBA00022801"/>
    </source>
</evidence>
<organism evidence="11 12">
    <name type="scientific">Intestinimonas butyriciproducens</name>
    <dbReference type="NCBI Taxonomy" id="1297617"/>
    <lineage>
        <taxon>Bacteria</taxon>
        <taxon>Bacillati</taxon>
        <taxon>Bacillota</taxon>
        <taxon>Clostridia</taxon>
        <taxon>Eubacteriales</taxon>
        <taxon>Intestinimonas</taxon>
    </lineage>
</organism>
<evidence type="ECO:0000256" key="2">
    <source>
        <dbReference type="ARBA" id="ARBA00022670"/>
    </source>
</evidence>
<keyword evidence="2 9" id="KW-0645">Protease</keyword>
<feature type="active site" description="Proton donor/acceptor" evidence="9">
    <location>
        <position position="206"/>
    </location>
</feature>
<dbReference type="AlphaFoldDB" id="A0A0S2W161"/>
<dbReference type="PANTHER" id="PTHR43126">
    <property type="entry name" value="D-ALANYL-D-ALANINE DIPEPTIDASE"/>
    <property type="match status" value="1"/>
</dbReference>
<dbReference type="GO" id="GO:0008270">
    <property type="term" value="F:zinc ion binding"/>
    <property type="evidence" value="ECO:0007669"/>
    <property type="project" value="UniProtKB-UniRule"/>
</dbReference>
<evidence type="ECO:0000256" key="10">
    <source>
        <dbReference type="PIRNR" id="PIRNR026671"/>
    </source>
</evidence>
<feature type="binding site" evidence="9">
    <location>
        <position position="146"/>
    </location>
    <ligand>
        <name>Zn(2+)</name>
        <dbReference type="ChEBI" id="CHEBI:29105"/>
        <note>catalytic</note>
    </ligand>
</feature>
<feature type="binding site" evidence="9">
    <location>
        <position position="209"/>
    </location>
    <ligand>
        <name>Zn(2+)</name>
        <dbReference type="ChEBI" id="CHEBI:29105"/>
        <note>catalytic</note>
    </ligand>
</feature>
<dbReference type="GO" id="GO:0160237">
    <property type="term" value="F:D-Ala-D-Ala dipeptidase activity"/>
    <property type="evidence" value="ECO:0007669"/>
    <property type="project" value="UniProtKB-EC"/>
</dbReference>
<evidence type="ECO:0000256" key="5">
    <source>
        <dbReference type="ARBA" id="ARBA00022833"/>
    </source>
</evidence>
<dbReference type="Gene3D" id="3.30.1380.10">
    <property type="match status" value="1"/>
</dbReference>
<evidence type="ECO:0000256" key="7">
    <source>
        <dbReference type="ARBA" id="ARBA00023049"/>
    </source>
</evidence>
<gene>
    <name evidence="11" type="ORF">IB211_00655</name>
</gene>
<dbReference type="InterPro" id="IPR000755">
    <property type="entry name" value="A_A_dipeptidase"/>
</dbReference>
<feature type="site" description="Transition state stabilizer" evidence="9">
    <location>
        <position position="90"/>
    </location>
</feature>
<comment type="function">
    <text evidence="9 10">Catalyzes hydrolysis of the D-alanyl-D-alanine dipeptide.</text>
</comment>
<comment type="catalytic activity">
    <reaction evidence="1 9 10">
        <text>D-alanyl-D-alanine + H2O = 2 D-alanine</text>
        <dbReference type="Rhea" id="RHEA:20661"/>
        <dbReference type="ChEBI" id="CHEBI:15377"/>
        <dbReference type="ChEBI" id="CHEBI:57416"/>
        <dbReference type="ChEBI" id="CHEBI:57822"/>
        <dbReference type="EC" id="3.4.13.22"/>
    </reaction>
</comment>
<dbReference type="SUPFAM" id="SSF55166">
    <property type="entry name" value="Hedgehog/DD-peptidase"/>
    <property type="match status" value="1"/>
</dbReference>
<dbReference type="EC" id="3.4.13.22" evidence="9 10"/>
<feature type="binding site" evidence="9">
    <location>
        <position position="139"/>
    </location>
    <ligand>
        <name>Zn(2+)</name>
        <dbReference type="ChEBI" id="CHEBI:29105"/>
        <note>catalytic</note>
    </ligand>
</feature>
<dbReference type="KEGG" id="ibu:IB211_00655"/>
<keyword evidence="4 9" id="KW-0378">Hydrolase</keyword>
<dbReference type="GO" id="GO:0071555">
    <property type="term" value="P:cell wall organization"/>
    <property type="evidence" value="ECO:0007669"/>
    <property type="project" value="UniProtKB-KW"/>
</dbReference>
<proteinExistence type="inferred from homology"/>
<dbReference type="EMBL" id="CP011307">
    <property type="protein sequence ID" value="ALP93050.1"/>
    <property type="molecule type" value="Genomic_DNA"/>
</dbReference>
<evidence type="ECO:0000256" key="3">
    <source>
        <dbReference type="ARBA" id="ARBA00022723"/>
    </source>
</evidence>
<reference evidence="11 12" key="1">
    <citation type="journal article" date="2015" name="Nat. Commun.">
        <title>Production of butyrate from lysine and the Amadori product fructoselysine by a human gut commensal.</title>
        <authorList>
            <person name="Bui T.P."/>
            <person name="Ritari J."/>
            <person name="Boeren S."/>
            <person name="de Waard P."/>
            <person name="Plugge C.M."/>
            <person name="de Vos W.M."/>
        </authorList>
    </citation>
    <scope>NUCLEOTIDE SEQUENCE [LARGE SCALE GENOMIC DNA]</scope>
    <source>
        <strain evidence="11 12">AF211</strain>
    </source>
</reference>
<keyword evidence="5 9" id="KW-0862">Zinc</keyword>
<dbReference type="GO" id="GO:0008237">
    <property type="term" value="F:metallopeptidase activity"/>
    <property type="evidence" value="ECO:0007669"/>
    <property type="project" value="UniProtKB-KW"/>
</dbReference>
<evidence type="ECO:0000256" key="1">
    <source>
        <dbReference type="ARBA" id="ARBA00001362"/>
    </source>
</evidence>
<sequence length="235" mass="27094">MDEPEQFWKPIPPYDDRGWDLVPPIEECGEPLVDITGRTPRILYGASYLRQGLDGALDRCWVREGVWERLRRVLALLPERYSLLIFDGLRPLRVQRAIYGQFKTVIQEERPGISAAELELILEDYVARPVKRLDRPAPHTTGGAVDLTLCLDGTPMDMGTGFDNLTSQAHTDWFERTDGGRETMRDQRRLLFHVMEAAGFVNYGCEWWHYSYGDRQWARQKKGVPIYGFCPECDG</sequence>
<dbReference type="STRING" id="1297617.IB211_00655"/>
<evidence type="ECO:0000313" key="11">
    <source>
        <dbReference type="EMBL" id="ALP93050.1"/>
    </source>
</evidence>
<accession>A0A0S2W161</accession>
<dbReference type="PIRSF" id="PIRSF026671">
    <property type="entry name" value="AA_dipeptidase"/>
    <property type="match status" value="1"/>
</dbReference>
<name>A0A0S2W161_9FIRM</name>
<keyword evidence="3 9" id="KW-0479">Metal-binding</keyword>
<evidence type="ECO:0000256" key="8">
    <source>
        <dbReference type="ARBA" id="ARBA00023316"/>
    </source>
</evidence>
<dbReference type="GO" id="GO:0006508">
    <property type="term" value="P:proteolysis"/>
    <property type="evidence" value="ECO:0007669"/>
    <property type="project" value="UniProtKB-KW"/>
</dbReference>
<comment type="cofactor">
    <cofactor evidence="9">
        <name>Zn(2+)</name>
        <dbReference type="ChEBI" id="CHEBI:29105"/>
    </cofactor>
    <text evidence="9">Binds 1 zinc ion per subunit.</text>
</comment>
<dbReference type="CDD" id="cd14843">
    <property type="entry name" value="D-Ala-D-Ala_dipeptidase_like"/>
    <property type="match status" value="1"/>
</dbReference>
<evidence type="ECO:0000313" key="12">
    <source>
        <dbReference type="Proteomes" id="UP000064844"/>
    </source>
</evidence>
<protein>
    <recommendedName>
        <fullName evidence="9 10">D-alanyl-D-alanine dipeptidase</fullName>
        <shortName evidence="9 10">D-Ala-D-Ala dipeptidase</shortName>
        <ecNumber evidence="9 10">3.4.13.22</ecNumber>
    </recommendedName>
</protein>
<dbReference type="RefSeq" id="WP_052082633.1">
    <property type="nucleotide sequence ID" value="NZ_CP011307.1"/>
</dbReference>
<keyword evidence="12" id="KW-1185">Reference proteome</keyword>
<reference evidence="12" key="2">
    <citation type="submission" date="2015-04" db="EMBL/GenBank/DDBJ databases">
        <title>A butyrogenic pathway from the amino acid lysine in a human gut commensal.</title>
        <authorList>
            <person name="de Vos W.M."/>
            <person name="Bui N.T.P."/>
            <person name="Plugge C.M."/>
            <person name="Ritari J."/>
        </authorList>
    </citation>
    <scope>NUCLEOTIDE SEQUENCE [LARGE SCALE GENOMIC DNA]</scope>
    <source>
        <strain evidence="12">AF211</strain>
    </source>
</reference>
<evidence type="ECO:0000256" key="9">
    <source>
        <dbReference type="HAMAP-Rule" id="MF_01924"/>
    </source>
</evidence>
<dbReference type="Pfam" id="PF01427">
    <property type="entry name" value="Peptidase_M15"/>
    <property type="match status" value="1"/>
</dbReference>
<keyword evidence="6 9" id="KW-0224">Dipeptidase</keyword>
<dbReference type="eggNOG" id="COG2173">
    <property type="taxonomic scope" value="Bacteria"/>
</dbReference>
<keyword evidence="7 9" id="KW-0482">Metalloprotease</keyword>
<dbReference type="HAMAP" id="MF_01924">
    <property type="entry name" value="A_A_dipeptidase"/>
    <property type="match status" value="1"/>
</dbReference>
<keyword evidence="8 10" id="KW-0961">Cell wall biogenesis/degradation</keyword>
<dbReference type="InterPro" id="IPR009045">
    <property type="entry name" value="Zn_M74/Hedgehog-like"/>
</dbReference>
<dbReference type="PANTHER" id="PTHR43126:SF2">
    <property type="entry name" value="D-ALANYL-D-ALANINE DIPEPTIDASE"/>
    <property type="match status" value="1"/>
</dbReference>
<dbReference type="Proteomes" id="UP000064844">
    <property type="component" value="Chromosome"/>
</dbReference>
<comment type="similarity">
    <text evidence="9 10">Belongs to the peptidase M15D family.</text>
</comment>